<evidence type="ECO:0000313" key="1">
    <source>
        <dbReference type="EMBL" id="KAF6104317.1"/>
    </source>
</evidence>
<name>A0A834E7P3_9CHIR</name>
<gene>
    <name evidence="1" type="ORF">HJG60_011289</name>
</gene>
<dbReference type="AlphaFoldDB" id="A0A834E7P3"/>
<reference evidence="1 2" key="1">
    <citation type="journal article" date="2020" name="Nature">
        <title>Six reference-quality genomes reveal evolution of bat adaptations.</title>
        <authorList>
            <person name="Jebb D."/>
            <person name="Huang Z."/>
            <person name="Pippel M."/>
            <person name="Hughes G.M."/>
            <person name="Lavrichenko K."/>
            <person name="Devanna P."/>
            <person name="Winkler S."/>
            <person name="Jermiin L.S."/>
            <person name="Skirmuntt E.C."/>
            <person name="Katzourakis A."/>
            <person name="Burkitt-Gray L."/>
            <person name="Ray D.A."/>
            <person name="Sullivan K.A.M."/>
            <person name="Roscito J.G."/>
            <person name="Kirilenko B.M."/>
            <person name="Davalos L.M."/>
            <person name="Corthals A.P."/>
            <person name="Power M.L."/>
            <person name="Jones G."/>
            <person name="Ransome R.D."/>
            <person name="Dechmann D.K.N."/>
            <person name="Locatelli A.G."/>
            <person name="Puechmaille S.J."/>
            <person name="Fedrigo O."/>
            <person name="Jarvis E.D."/>
            <person name="Hiller M."/>
            <person name="Vernes S.C."/>
            <person name="Myers E.W."/>
            <person name="Teeling E.C."/>
        </authorList>
    </citation>
    <scope>NUCLEOTIDE SEQUENCE [LARGE SCALE GENOMIC DNA]</scope>
    <source>
        <strain evidence="1">Bat1K_MPI-CBG_1</strain>
    </source>
</reference>
<accession>A0A834E7P3</accession>
<comment type="caution">
    <text evidence="1">The sequence shown here is derived from an EMBL/GenBank/DDBJ whole genome shotgun (WGS) entry which is preliminary data.</text>
</comment>
<organism evidence="1 2">
    <name type="scientific">Phyllostomus discolor</name>
    <name type="common">pale spear-nosed bat</name>
    <dbReference type="NCBI Taxonomy" id="89673"/>
    <lineage>
        <taxon>Eukaryota</taxon>
        <taxon>Metazoa</taxon>
        <taxon>Chordata</taxon>
        <taxon>Craniata</taxon>
        <taxon>Vertebrata</taxon>
        <taxon>Euteleostomi</taxon>
        <taxon>Mammalia</taxon>
        <taxon>Eutheria</taxon>
        <taxon>Laurasiatheria</taxon>
        <taxon>Chiroptera</taxon>
        <taxon>Yangochiroptera</taxon>
        <taxon>Phyllostomidae</taxon>
        <taxon>Phyllostominae</taxon>
        <taxon>Phyllostomus</taxon>
    </lineage>
</organism>
<protein>
    <submittedName>
        <fullName evidence="1">Uncharacterized protein</fullName>
    </submittedName>
</protein>
<sequence>MHKNLLLDQVCVENFTLHLTLINILTTKTLKTNLKISLKTLPQLNLYILSLWKIIGIRQRETTDGDRAEESNIGSQNLLYHNDISLYILERCMVWCLNNPYIQTIPKGQNKFQQYSYINNPEHI</sequence>
<dbReference type="Proteomes" id="UP000664940">
    <property type="component" value="Unassembled WGS sequence"/>
</dbReference>
<evidence type="ECO:0000313" key="2">
    <source>
        <dbReference type="Proteomes" id="UP000664940"/>
    </source>
</evidence>
<proteinExistence type="predicted"/>
<dbReference type="EMBL" id="JABVXQ010000006">
    <property type="protein sequence ID" value="KAF6104317.1"/>
    <property type="molecule type" value="Genomic_DNA"/>
</dbReference>